<evidence type="ECO:0000256" key="3">
    <source>
        <dbReference type="ARBA" id="ARBA00022448"/>
    </source>
</evidence>
<name>A0A1B3SKJ1_9MOLU</name>
<dbReference type="PANTHER" id="PTHR30290">
    <property type="entry name" value="PERIPLASMIC BINDING COMPONENT OF ABC TRANSPORTER"/>
    <property type="match status" value="1"/>
</dbReference>
<dbReference type="Pfam" id="PF00496">
    <property type="entry name" value="SBP_bac_5"/>
    <property type="match status" value="1"/>
</dbReference>
<dbReference type="SUPFAM" id="SSF53850">
    <property type="entry name" value="Periplasmic binding protein-like II"/>
    <property type="match status" value="1"/>
</dbReference>
<dbReference type="AlphaFoldDB" id="A0A1B3SKJ1"/>
<dbReference type="RefSeq" id="WP_069116412.1">
    <property type="nucleotide sequence ID" value="NZ_CP017015.1"/>
</dbReference>
<evidence type="ECO:0000256" key="2">
    <source>
        <dbReference type="ARBA" id="ARBA00005695"/>
    </source>
</evidence>
<comment type="similarity">
    <text evidence="2">Belongs to the bacterial solute-binding protein 5 family.</text>
</comment>
<dbReference type="OrthoDB" id="9801912at2"/>
<keyword evidence="5" id="KW-0175">Coiled coil</keyword>
<evidence type="ECO:0000259" key="7">
    <source>
        <dbReference type="Pfam" id="PF00496"/>
    </source>
</evidence>
<dbReference type="InterPro" id="IPR039424">
    <property type="entry name" value="SBP_5"/>
</dbReference>
<dbReference type="Gene3D" id="3.10.105.10">
    <property type="entry name" value="Dipeptide-binding Protein, Domain 3"/>
    <property type="match status" value="1"/>
</dbReference>
<dbReference type="PANTHER" id="PTHR30290:SF10">
    <property type="entry name" value="PERIPLASMIC OLIGOPEPTIDE-BINDING PROTEIN-RELATED"/>
    <property type="match status" value="1"/>
</dbReference>
<evidence type="ECO:0000313" key="8">
    <source>
        <dbReference type="EMBL" id="AOG60458.1"/>
    </source>
</evidence>
<comment type="subcellular location">
    <subcellularLocation>
        <location evidence="1">Cell envelope</location>
    </subcellularLocation>
</comment>
<evidence type="ECO:0000256" key="6">
    <source>
        <dbReference type="SAM" id="SignalP"/>
    </source>
</evidence>
<dbReference type="Gene3D" id="3.90.76.10">
    <property type="entry name" value="Dipeptide-binding Protein, Domain 1"/>
    <property type="match status" value="1"/>
</dbReference>
<keyword evidence="9" id="KW-1185">Reference proteome</keyword>
<feature type="domain" description="Solute-binding protein family 5" evidence="7">
    <location>
        <begin position="103"/>
        <end position="562"/>
    </location>
</feature>
<sequence length="727" mass="81709">MKITSKKLLSTLSAFAGVGLASSSVVACGFNIQKIIDREAATDTYIKTFSYAMTSWNTAYTMQAEDHKVLANTNATPLGVDEYGRVYGDIFESGDIKEQYIGKPQDDYKTWTYKIRDNAHWYKYDGTDAGKIKASDFEKAAEFIMRASQTGSQVANLWKGFIVGAQEVSEYLSKNPTASWSEAKSKAGTSGFGLTVNDDNGTVTYKLKKSAPYFESLLCYAVFSPMHSESENVADVGQISDFTKGYYSGAYLPTKVDSQTEMVLEKNQNYWFKDLVTINKIKYLNAAKGTTSLGRTLFEAGDTSEFKISSSDNQGWERYIGSDIDNPTFNYLYDAPSADSVSTYVLYMNTYNSLIDDNNQNKIKASKLLQNKLARALIATGIDRSVFVKLYSEKFDGDSDKSKMLRNVYTAPGVASFENEDYSKTVEKAVNKIAGKTDLSLSDGSDPLKDNVKLYTKKDLDSLIKELRKYMKNEGIIDNEQDTFTINYLQNPDHVASLNPKLNIMFERFNAIPNNPIKIESIAATSSDEYIASAQKGNYDLYIGGWGPDYADPATYLNTIAINGDLSTYTGVSRLLTKNSSGSYDAKVKTTSADGTADYIKQYTSFDEAITKIDNEETSDIKKRYADFAEQEANYLYKDFFMIPFYTMSAPKNYSISYVLPYTTNYSFTYGIAAYKDWSKIMQNRIVSLDQANEQKQRVENYKEEIKNDANKKKNDMTDRNHILFDK</sequence>
<dbReference type="GO" id="GO:0030313">
    <property type="term" value="C:cell envelope"/>
    <property type="evidence" value="ECO:0007669"/>
    <property type="project" value="UniProtKB-SubCell"/>
</dbReference>
<dbReference type="InterPro" id="IPR000914">
    <property type="entry name" value="SBP_5_dom"/>
</dbReference>
<evidence type="ECO:0000313" key="9">
    <source>
        <dbReference type="Proteomes" id="UP000094378"/>
    </source>
</evidence>
<dbReference type="Gene3D" id="3.40.190.10">
    <property type="entry name" value="Periplasmic binding protein-like II"/>
    <property type="match status" value="1"/>
</dbReference>
<dbReference type="KEGG" id="shj:SHELI_v1c05070"/>
<evidence type="ECO:0000256" key="4">
    <source>
        <dbReference type="ARBA" id="ARBA00022729"/>
    </source>
</evidence>
<keyword evidence="4 6" id="KW-0732">Signal</keyword>
<gene>
    <name evidence="8" type="primary">oppA</name>
    <name evidence="8" type="ORF">SHELI_v1c05070</name>
</gene>
<dbReference type="EMBL" id="CP017015">
    <property type="protein sequence ID" value="AOG60458.1"/>
    <property type="molecule type" value="Genomic_DNA"/>
</dbReference>
<proteinExistence type="inferred from homology"/>
<reference evidence="8 9" key="1">
    <citation type="submission" date="2016-08" db="EMBL/GenBank/DDBJ databases">
        <title>Complete genome sequence of Spiroplasma helicoides TABS-2 (DSM 22551).</title>
        <authorList>
            <person name="Shen W.-Y."/>
            <person name="Lo W.-S."/>
            <person name="Lai Y.-C."/>
            <person name="Kuo C.-H."/>
        </authorList>
    </citation>
    <scope>NUCLEOTIDE SEQUENCE [LARGE SCALE GENOMIC DNA]</scope>
    <source>
        <strain evidence="8 9">TABS-2</strain>
    </source>
</reference>
<feature type="coiled-coil region" evidence="5">
    <location>
        <begin position="689"/>
        <end position="716"/>
    </location>
</feature>
<accession>A0A1B3SKJ1</accession>
<dbReference type="GO" id="GO:0015833">
    <property type="term" value="P:peptide transport"/>
    <property type="evidence" value="ECO:0007669"/>
    <property type="project" value="TreeGrafter"/>
</dbReference>
<dbReference type="PROSITE" id="PS51257">
    <property type="entry name" value="PROKAR_LIPOPROTEIN"/>
    <property type="match status" value="1"/>
</dbReference>
<keyword evidence="3" id="KW-0813">Transport</keyword>
<dbReference type="Proteomes" id="UP000094378">
    <property type="component" value="Chromosome"/>
</dbReference>
<protein>
    <submittedName>
        <fullName evidence="8">Oligopeptide ABC transporter substrate-binding protein</fullName>
    </submittedName>
</protein>
<evidence type="ECO:0000256" key="5">
    <source>
        <dbReference type="SAM" id="Coils"/>
    </source>
</evidence>
<organism evidence="8 9">
    <name type="scientific">Spiroplasma helicoides</name>
    <dbReference type="NCBI Taxonomy" id="216938"/>
    <lineage>
        <taxon>Bacteria</taxon>
        <taxon>Bacillati</taxon>
        <taxon>Mycoplasmatota</taxon>
        <taxon>Mollicutes</taxon>
        <taxon>Entomoplasmatales</taxon>
        <taxon>Spiroplasmataceae</taxon>
        <taxon>Spiroplasma</taxon>
    </lineage>
</organism>
<dbReference type="GO" id="GO:1904680">
    <property type="term" value="F:peptide transmembrane transporter activity"/>
    <property type="evidence" value="ECO:0007669"/>
    <property type="project" value="TreeGrafter"/>
</dbReference>
<dbReference type="STRING" id="216938.SHELI_v1c05070"/>
<evidence type="ECO:0000256" key="1">
    <source>
        <dbReference type="ARBA" id="ARBA00004196"/>
    </source>
</evidence>
<feature type="chain" id="PRO_5008554024" evidence="6">
    <location>
        <begin position="28"/>
        <end position="727"/>
    </location>
</feature>
<feature type="signal peptide" evidence="6">
    <location>
        <begin position="1"/>
        <end position="27"/>
    </location>
</feature>